<keyword evidence="2" id="KW-1185">Reference proteome</keyword>
<evidence type="ECO:0000313" key="1">
    <source>
        <dbReference type="EMBL" id="MBW0530174.1"/>
    </source>
</evidence>
<dbReference type="Proteomes" id="UP000765509">
    <property type="component" value="Unassembled WGS sequence"/>
</dbReference>
<proteinExistence type="predicted"/>
<reference evidence="1" key="1">
    <citation type="submission" date="2021-03" db="EMBL/GenBank/DDBJ databases">
        <title>Draft genome sequence of rust myrtle Austropuccinia psidii MF-1, a brazilian biotype.</title>
        <authorList>
            <person name="Quecine M.C."/>
            <person name="Pachon D.M.R."/>
            <person name="Bonatelli M.L."/>
            <person name="Correr F.H."/>
            <person name="Franceschini L.M."/>
            <person name="Leite T.F."/>
            <person name="Margarido G.R.A."/>
            <person name="Almeida C.A."/>
            <person name="Ferrarezi J.A."/>
            <person name="Labate C.A."/>
        </authorList>
    </citation>
    <scope>NUCLEOTIDE SEQUENCE</scope>
    <source>
        <strain evidence="1">MF-1</strain>
    </source>
</reference>
<comment type="caution">
    <text evidence="1">The sequence shown here is derived from an EMBL/GenBank/DDBJ whole genome shotgun (WGS) entry which is preliminary data.</text>
</comment>
<evidence type="ECO:0000313" key="2">
    <source>
        <dbReference type="Proteomes" id="UP000765509"/>
    </source>
</evidence>
<dbReference type="EMBL" id="AVOT02035774">
    <property type="protein sequence ID" value="MBW0530174.1"/>
    <property type="molecule type" value="Genomic_DNA"/>
</dbReference>
<accession>A0A9Q3EZQ7</accession>
<name>A0A9Q3EZQ7_9BASI</name>
<gene>
    <name evidence="1" type="ORF">O181_069889</name>
</gene>
<protein>
    <submittedName>
        <fullName evidence="1">Uncharacterized protein</fullName>
    </submittedName>
</protein>
<dbReference type="AlphaFoldDB" id="A0A9Q3EZQ7"/>
<sequence>MCWPLHLDYPISSPPLIAESRRMDWRIVFHYKKSMSTSDPGCLLHLLNEGAKGWAVDLSDHLLRIHPTVQEDNAATVSSAKSTPYNN</sequence>
<organism evidence="1 2">
    <name type="scientific">Austropuccinia psidii MF-1</name>
    <dbReference type="NCBI Taxonomy" id="1389203"/>
    <lineage>
        <taxon>Eukaryota</taxon>
        <taxon>Fungi</taxon>
        <taxon>Dikarya</taxon>
        <taxon>Basidiomycota</taxon>
        <taxon>Pucciniomycotina</taxon>
        <taxon>Pucciniomycetes</taxon>
        <taxon>Pucciniales</taxon>
        <taxon>Sphaerophragmiaceae</taxon>
        <taxon>Austropuccinia</taxon>
    </lineage>
</organism>